<dbReference type="Proteomes" id="UP001432322">
    <property type="component" value="Unassembled WGS sequence"/>
</dbReference>
<keyword evidence="3 6" id="KW-0328">Glycosyltransferase</keyword>
<protein>
    <recommendedName>
        <fullName evidence="6">Glycosyltransferase family 92 protein</fullName>
        <ecNumber evidence="6">2.4.1.-</ecNumber>
    </recommendedName>
</protein>
<comment type="similarity">
    <text evidence="2 6">Belongs to the glycosyltransferase 92 family.</text>
</comment>
<dbReference type="GO" id="GO:0016020">
    <property type="term" value="C:membrane"/>
    <property type="evidence" value="ECO:0007669"/>
    <property type="project" value="UniProtKB-SubCell"/>
</dbReference>
<evidence type="ECO:0000256" key="3">
    <source>
        <dbReference type="ARBA" id="ARBA00022676"/>
    </source>
</evidence>
<dbReference type="GO" id="GO:0016757">
    <property type="term" value="F:glycosyltransferase activity"/>
    <property type="evidence" value="ECO:0007669"/>
    <property type="project" value="UniProtKB-UniRule"/>
</dbReference>
<reference evidence="7" key="1">
    <citation type="submission" date="2023-10" db="EMBL/GenBank/DDBJ databases">
        <title>Genome assembly of Pristionchus species.</title>
        <authorList>
            <person name="Yoshida K."/>
            <person name="Sommer R.J."/>
        </authorList>
    </citation>
    <scope>NUCLEOTIDE SEQUENCE</scope>
    <source>
        <strain evidence="7">RS5133</strain>
    </source>
</reference>
<dbReference type="PANTHER" id="PTHR47024">
    <property type="entry name" value="BIOFILM ABSENT ON HEAD (AFTER YERSINIA EXPOSURE)-RELATED"/>
    <property type="match status" value="1"/>
</dbReference>
<evidence type="ECO:0000256" key="2">
    <source>
        <dbReference type="ARBA" id="ARBA00007647"/>
    </source>
</evidence>
<sequence length="417" mass="48400">SKRFKVRKNFFPAENQSSIYIYRAYYDDRTIEGTIRIFALSKCFLPNETFFMRSNGIILPLFIQPLEGSCPWSYAKSCDWNAHHLQSPKISGLIPEKVRMHLELPDNCFCRYRLCSRVVEPSTFPLRRDLRWFLTLSRLILFFELWSSHSPNFIIYANSYSRNVAKVLEYYEKQGIVQIVNWPVLNRSDDGVDPNAGIYRLSHSLAHNDCVMRMEAEIGGLVDIDEYIHIPGNATLLEFAKQKFESNTNLGSLMFTHRGLQPMEGTFDGLSHTESINATGPNKSIFKPASVKFLSTHWVHTHRPANLQRAKIAVQEGILLHNRVSFEDKDLKNAFASQFDDLDMVEIQQRAKQRSREIFGENLPPHNEQVSHVMEKCNQNWRSMGCKVPLLQCRKELEKTDDWVFLPPSIDSHYEMM</sequence>
<dbReference type="AlphaFoldDB" id="A0AAV5VYV1"/>
<evidence type="ECO:0000313" key="7">
    <source>
        <dbReference type="EMBL" id="GMT23250.1"/>
    </source>
</evidence>
<proteinExistence type="inferred from homology"/>
<comment type="caution">
    <text evidence="7">The sequence shown here is derived from an EMBL/GenBank/DDBJ whole genome shotgun (WGS) entry which is preliminary data.</text>
</comment>
<evidence type="ECO:0000256" key="4">
    <source>
        <dbReference type="ARBA" id="ARBA00022679"/>
    </source>
</evidence>
<dbReference type="Pfam" id="PF01697">
    <property type="entry name" value="Glyco_transf_92"/>
    <property type="match status" value="1"/>
</dbReference>
<dbReference type="EC" id="2.4.1.-" evidence="6"/>
<evidence type="ECO:0000256" key="6">
    <source>
        <dbReference type="RuleBase" id="RU366017"/>
    </source>
</evidence>
<keyword evidence="4 6" id="KW-0808">Transferase</keyword>
<feature type="non-terminal residue" evidence="7">
    <location>
        <position position="1"/>
    </location>
</feature>
<keyword evidence="8" id="KW-1185">Reference proteome</keyword>
<dbReference type="PANTHER" id="PTHR47024:SF1">
    <property type="entry name" value="GLYCOSYLTRANSFERASE FAMILY 92 PROTEIN"/>
    <property type="match status" value="1"/>
</dbReference>
<organism evidence="7 8">
    <name type="scientific">Pristionchus fissidentatus</name>
    <dbReference type="NCBI Taxonomy" id="1538716"/>
    <lineage>
        <taxon>Eukaryota</taxon>
        <taxon>Metazoa</taxon>
        <taxon>Ecdysozoa</taxon>
        <taxon>Nematoda</taxon>
        <taxon>Chromadorea</taxon>
        <taxon>Rhabditida</taxon>
        <taxon>Rhabditina</taxon>
        <taxon>Diplogasteromorpha</taxon>
        <taxon>Diplogasteroidea</taxon>
        <taxon>Neodiplogasteridae</taxon>
        <taxon>Pristionchus</taxon>
    </lineage>
</organism>
<evidence type="ECO:0000256" key="1">
    <source>
        <dbReference type="ARBA" id="ARBA00004167"/>
    </source>
</evidence>
<evidence type="ECO:0000256" key="5">
    <source>
        <dbReference type="ARBA" id="ARBA00023136"/>
    </source>
</evidence>
<keyword evidence="5" id="KW-0472">Membrane</keyword>
<name>A0AAV5VYV1_9BILA</name>
<gene>
    <name evidence="7" type="ORF">PFISCL1PPCAC_14547</name>
</gene>
<accession>A0AAV5VYV1</accession>
<dbReference type="InterPro" id="IPR008166">
    <property type="entry name" value="Glyco_transf_92"/>
</dbReference>
<evidence type="ECO:0000313" key="8">
    <source>
        <dbReference type="Proteomes" id="UP001432322"/>
    </source>
</evidence>
<comment type="subcellular location">
    <subcellularLocation>
        <location evidence="1">Membrane</location>
        <topology evidence="1">Single-pass membrane protein</topology>
    </subcellularLocation>
</comment>
<dbReference type="EMBL" id="BTSY01000004">
    <property type="protein sequence ID" value="GMT23250.1"/>
    <property type="molecule type" value="Genomic_DNA"/>
</dbReference>